<organism evidence="1 2">
    <name type="scientific">Glycocaulis albus</name>
    <dbReference type="NCBI Taxonomy" id="1382801"/>
    <lineage>
        <taxon>Bacteria</taxon>
        <taxon>Pseudomonadati</taxon>
        <taxon>Pseudomonadota</taxon>
        <taxon>Alphaproteobacteria</taxon>
        <taxon>Maricaulales</taxon>
        <taxon>Maricaulaceae</taxon>
        <taxon>Glycocaulis</taxon>
    </lineage>
</organism>
<proteinExistence type="predicted"/>
<dbReference type="Proteomes" id="UP000648722">
    <property type="component" value="Unassembled WGS sequence"/>
</dbReference>
<dbReference type="Pfam" id="PF05309">
    <property type="entry name" value="TraE"/>
    <property type="match status" value="1"/>
</dbReference>
<evidence type="ECO:0000313" key="2">
    <source>
        <dbReference type="Proteomes" id="UP000648722"/>
    </source>
</evidence>
<reference evidence="2" key="1">
    <citation type="journal article" date="2019" name="Int. J. Syst. Evol. Microbiol.">
        <title>The Global Catalogue of Microorganisms (GCM) 10K type strain sequencing project: providing services to taxonomists for standard genome sequencing and annotation.</title>
        <authorList>
            <consortium name="The Broad Institute Genomics Platform"/>
            <consortium name="The Broad Institute Genome Sequencing Center for Infectious Disease"/>
            <person name="Wu L."/>
            <person name="Ma J."/>
        </authorList>
    </citation>
    <scope>NUCLEOTIDE SEQUENCE [LARGE SCALE GENOMIC DNA]</scope>
    <source>
        <strain evidence="2">CGMCC 1.12766</strain>
    </source>
</reference>
<comment type="caution">
    <text evidence="1">The sequence shown here is derived from an EMBL/GenBank/DDBJ whole genome shotgun (WGS) entry which is preliminary data.</text>
</comment>
<gene>
    <name evidence="1" type="ORF">GCM10007420_21790</name>
</gene>
<dbReference type="InterPro" id="IPR007973">
    <property type="entry name" value="Pilus_assembly_TraE"/>
</dbReference>
<name>A0ABQ1XWR7_9PROT</name>
<sequence length="189" mass="21528">MTRQLVVSSVLVGALGVGNGMMALALMNARQDVILVPTLTSDMHISSGTVSREYLEQVTRDVAGLFLNRHPRNRAYFERAVLRLVHSSAYGDMERRLNDERVNRIETNTSTVFHPVELYTESSQSYSEIHGVLETYVGDERISRENAVFAAQWRLDGLSLRLIEFARIDARNSRLSESRSRRRIVEEDD</sequence>
<dbReference type="EMBL" id="BMFS01000010">
    <property type="protein sequence ID" value="GGH04989.1"/>
    <property type="molecule type" value="Genomic_DNA"/>
</dbReference>
<accession>A0ABQ1XWR7</accession>
<keyword evidence="2" id="KW-1185">Reference proteome</keyword>
<protein>
    <submittedName>
        <fullName evidence="1">Uncharacterized protein</fullName>
    </submittedName>
</protein>
<evidence type="ECO:0000313" key="1">
    <source>
        <dbReference type="EMBL" id="GGH04989.1"/>
    </source>
</evidence>